<accession>A0AAQ3KTL6</accession>
<organism evidence="1 2">
    <name type="scientific">Canna indica</name>
    <name type="common">Indian-shot</name>
    <dbReference type="NCBI Taxonomy" id="4628"/>
    <lineage>
        <taxon>Eukaryota</taxon>
        <taxon>Viridiplantae</taxon>
        <taxon>Streptophyta</taxon>
        <taxon>Embryophyta</taxon>
        <taxon>Tracheophyta</taxon>
        <taxon>Spermatophyta</taxon>
        <taxon>Magnoliopsida</taxon>
        <taxon>Liliopsida</taxon>
        <taxon>Zingiberales</taxon>
        <taxon>Cannaceae</taxon>
        <taxon>Canna</taxon>
    </lineage>
</organism>
<reference evidence="1 2" key="1">
    <citation type="submission" date="2023-10" db="EMBL/GenBank/DDBJ databases">
        <title>Chromosome-scale genome assembly provides insights into flower coloration mechanisms of Canna indica.</title>
        <authorList>
            <person name="Li C."/>
        </authorList>
    </citation>
    <scope>NUCLEOTIDE SEQUENCE [LARGE SCALE GENOMIC DNA]</scope>
    <source>
        <tissue evidence="1">Flower</tissue>
    </source>
</reference>
<evidence type="ECO:0000313" key="1">
    <source>
        <dbReference type="EMBL" id="WOL11627.1"/>
    </source>
</evidence>
<evidence type="ECO:0000313" key="2">
    <source>
        <dbReference type="Proteomes" id="UP001327560"/>
    </source>
</evidence>
<dbReference type="AlphaFoldDB" id="A0AAQ3KTL6"/>
<gene>
    <name evidence="1" type="ORF">Cni_G20391</name>
</gene>
<sequence length="76" mass="8475">MSFWSCTVSYPLKYRLVFIQVNACKIAYASWMSGTYSCSVILSGGIRGADHLVSCGSMFDCESHFFEKKRANGTKT</sequence>
<name>A0AAQ3KTL6_9LILI</name>
<proteinExistence type="predicted"/>
<dbReference type="Proteomes" id="UP001327560">
    <property type="component" value="Chromosome 6"/>
</dbReference>
<dbReference type="EMBL" id="CP136895">
    <property type="protein sequence ID" value="WOL11627.1"/>
    <property type="molecule type" value="Genomic_DNA"/>
</dbReference>
<protein>
    <submittedName>
        <fullName evidence="1">Uncharacterized protein</fullName>
    </submittedName>
</protein>
<keyword evidence="2" id="KW-1185">Reference proteome</keyword>